<keyword evidence="2" id="KW-1185">Reference proteome</keyword>
<feature type="transmembrane region" description="Helical" evidence="1">
    <location>
        <begin position="128"/>
        <end position="150"/>
    </location>
</feature>
<dbReference type="AlphaFoldDB" id="A0A0N5CFV9"/>
<name>A0A0N5CFV9_STREA</name>
<reference evidence="3" key="1">
    <citation type="submission" date="2017-02" db="UniProtKB">
        <authorList>
            <consortium name="WormBaseParasite"/>
        </authorList>
    </citation>
    <scope>IDENTIFICATION</scope>
</reference>
<evidence type="ECO:0000313" key="3">
    <source>
        <dbReference type="WBParaSite" id="SPAL_0001674100.1"/>
    </source>
</evidence>
<dbReference type="PANTHER" id="PTHR40288:SF2">
    <property type="entry name" value="G PROTEIN-COUPLED RECEPTOR-RELATED"/>
    <property type="match status" value="1"/>
</dbReference>
<sequence length="462" mass="53405">MRFLLILDEYTLFLGHRFQNSIIAFYIGILQLFVCLWSLTQHIYSIFWFKKVLYCDFTNSTEDAIPVLTKVDAIIFDVGLFHSLWGISRCVAEHLDGGYGRFLWCLCHTFALLFCLPFAFVQRPKPQTLWPLLIQQSAYGVGLLILSLAALPKILPTFMGDITKAPVASIMFYLFGSSMNFFLLYIYWHWYWYVEAEWDIAMRKNYSSNSGIDKKKISALCDNTNFVQRKIGTDENAIKKNNIDNVFPIYNTAVTLKSNHKVSTNPVEIVEDYGLRKNDNKYKMSYNDVNRTPDLSLNTPLLKKGSFSDSYDSSLQSSRNTIKINHKQGSVISPLSETMYTNLVNDYNDIIVPISDDESINDNLSKSTEELDVYPQNNIYDPRIGKLIKPKMFGKASLQLHRTNTPSDYSFHHSITDYAFSNKMSPYSSRHTSPRNDTPTQEVKFQNINRNPYKNAYRVYDY</sequence>
<accession>A0A0N5CFV9</accession>
<keyword evidence="1" id="KW-1133">Transmembrane helix</keyword>
<dbReference type="Proteomes" id="UP000046392">
    <property type="component" value="Unplaced"/>
</dbReference>
<dbReference type="WBParaSite" id="SPAL_0001674100.1">
    <property type="protein sequence ID" value="SPAL_0001674100.1"/>
    <property type="gene ID" value="SPAL_0001674100"/>
</dbReference>
<evidence type="ECO:0000313" key="2">
    <source>
        <dbReference type="Proteomes" id="UP000046392"/>
    </source>
</evidence>
<feature type="transmembrane region" description="Helical" evidence="1">
    <location>
        <begin position="21"/>
        <end position="39"/>
    </location>
</feature>
<organism evidence="2 3">
    <name type="scientific">Strongyloides papillosus</name>
    <name type="common">Intestinal threadworm</name>
    <dbReference type="NCBI Taxonomy" id="174720"/>
    <lineage>
        <taxon>Eukaryota</taxon>
        <taxon>Metazoa</taxon>
        <taxon>Ecdysozoa</taxon>
        <taxon>Nematoda</taxon>
        <taxon>Chromadorea</taxon>
        <taxon>Rhabditida</taxon>
        <taxon>Tylenchina</taxon>
        <taxon>Panagrolaimomorpha</taxon>
        <taxon>Strongyloidoidea</taxon>
        <taxon>Strongyloididae</taxon>
        <taxon>Strongyloides</taxon>
    </lineage>
</organism>
<proteinExistence type="predicted"/>
<feature type="transmembrane region" description="Helical" evidence="1">
    <location>
        <begin position="170"/>
        <end position="194"/>
    </location>
</feature>
<dbReference type="PANTHER" id="PTHR40288">
    <property type="entry name" value="PROTEIN CBG16535-RELATED"/>
    <property type="match status" value="1"/>
</dbReference>
<keyword evidence="1" id="KW-0812">Transmembrane</keyword>
<feature type="transmembrane region" description="Helical" evidence="1">
    <location>
        <begin position="101"/>
        <end position="121"/>
    </location>
</feature>
<evidence type="ECO:0000256" key="1">
    <source>
        <dbReference type="SAM" id="Phobius"/>
    </source>
</evidence>
<protein>
    <submittedName>
        <fullName evidence="3">XK-related protein</fullName>
    </submittedName>
</protein>
<keyword evidence="1" id="KW-0472">Membrane</keyword>